<dbReference type="EC" id="3.4.24.-" evidence="5"/>
<dbReference type="SUPFAM" id="SSF55486">
    <property type="entry name" value="Metalloproteases ('zincins'), catalytic domain"/>
    <property type="match status" value="1"/>
</dbReference>
<keyword evidence="5 7" id="KW-0482">Metalloprotease</keyword>
<dbReference type="PROSITE" id="PS50092">
    <property type="entry name" value="TSP1"/>
    <property type="match status" value="4"/>
</dbReference>
<keyword evidence="3" id="KW-0325">Glycoprotein</keyword>
<accession>A0AAV7KGT7</accession>
<organism evidence="7 8">
    <name type="scientific">Oopsacas minuta</name>
    <dbReference type="NCBI Taxonomy" id="111878"/>
    <lineage>
        <taxon>Eukaryota</taxon>
        <taxon>Metazoa</taxon>
        <taxon>Porifera</taxon>
        <taxon>Hexactinellida</taxon>
        <taxon>Hexasterophora</taxon>
        <taxon>Lyssacinosida</taxon>
        <taxon>Leucopsacidae</taxon>
        <taxon>Oopsacas</taxon>
    </lineage>
</organism>
<evidence type="ECO:0000256" key="2">
    <source>
        <dbReference type="ARBA" id="ARBA00023157"/>
    </source>
</evidence>
<dbReference type="AlphaFoldDB" id="A0AAV7KGT7"/>
<keyword evidence="5" id="KW-0645">Protease</keyword>
<feature type="domain" description="Peptidase M12A" evidence="6">
    <location>
        <begin position="118"/>
        <end position="316"/>
    </location>
</feature>
<comment type="cofactor">
    <cofactor evidence="4 5">
        <name>Zn(2+)</name>
        <dbReference type="ChEBI" id="CHEBI:29105"/>
    </cofactor>
    <text evidence="4 5">Binds 1 zinc ion per subunit.</text>
</comment>
<dbReference type="InterPro" id="IPR024079">
    <property type="entry name" value="MetalloPept_cat_dom_sf"/>
</dbReference>
<dbReference type="InterPro" id="IPR036383">
    <property type="entry name" value="TSP1_rpt_sf"/>
</dbReference>
<evidence type="ECO:0000256" key="4">
    <source>
        <dbReference type="PROSITE-ProRule" id="PRU01211"/>
    </source>
</evidence>
<dbReference type="InterPro" id="IPR052065">
    <property type="entry name" value="Compl_asym_regulator"/>
</dbReference>
<dbReference type="Pfam" id="PF00090">
    <property type="entry name" value="TSP_1"/>
    <property type="match status" value="5"/>
</dbReference>
<dbReference type="InterPro" id="IPR001506">
    <property type="entry name" value="Peptidase_M12A"/>
</dbReference>
<comment type="caution">
    <text evidence="7">The sequence shown here is derived from an EMBL/GenBank/DDBJ whole genome shotgun (WGS) entry which is preliminary data.</text>
</comment>
<evidence type="ECO:0000256" key="1">
    <source>
        <dbReference type="ARBA" id="ARBA00022737"/>
    </source>
</evidence>
<dbReference type="GO" id="GO:0004222">
    <property type="term" value="F:metalloendopeptidase activity"/>
    <property type="evidence" value="ECO:0007669"/>
    <property type="project" value="UniProtKB-UniRule"/>
</dbReference>
<dbReference type="PANTHER" id="PTHR22906:SF21">
    <property type="entry name" value="SEMA DOMAIN-CONTAINING PROTEIN"/>
    <property type="match status" value="1"/>
</dbReference>
<dbReference type="Pfam" id="PF01400">
    <property type="entry name" value="Astacin"/>
    <property type="match status" value="1"/>
</dbReference>
<evidence type="ECO:0000256" key="5">
    <source>
        <dbReference type="RuleBase" id="RU361183"/>
    </source>
</evidence>
<keyword evidence="4 5" id="KW-0479">Metal-binding</keyword>
<dbReference type="GO" id="GO:0006508">
    <property type="term" value="P:proteolysis"/>
    <property type="evidence" value="ECO:0007669"/>
    <property type="project" value="UniProtKB-KW"/>
</dbReference>
<dbReference type="SUPFAM" id="SSF82895">
    <property type="entry name" value="TSP-1 type 1 repeat"/>
    <property type="match status" value="5"/>
</dbReference>
<feature type="binding site" evidence="4">
    <location>
        <position position="211"/>
    </location>
    <ligand>
        <name>Zn(2+)</name>
        <dbReference type="ChEBI" id="CHEBI:29105"/>
        <note>catalytic</note>
    </ligand>
</feature>
<dbReference type="PROSITE" id="PS51864">
    <property type="entry name" value="ASTACIN"/>
    <property type="match status" value="1"/>
</dbReference>
<evidence type="ECO:0000313" key="7">
    <source>
        <dbReference type="EMBL" id="KAI6660105.1"/>
    </source>
</evidence>
<dbReference type="EMBL" id="JAKMXF010000043">
    <property type="protein sequence ID" value="KAI6660105.1"/>
    <property type="molecule type" value="Genomic_DNA"/>
</dbReference>
<dbReference type="Proteomes" id="UP001165289">
    <property type="component" value="Unassembled WGS sequence"/>
</dbReference>
<dbReference type="Gene3D" id="2.20.100.10">
    <property type="entry name" value="Thrombospondin type-1 (TSP1) repeat"/>
    <property type="match status" value="4"/>
</dbReference>
<feature type="binding site" evidence="4">
    <location>
        <position position="207"/>
    </location>
    <ligand>
        <name>Zn(2+)</name>
        <dbReference type="ChEBI" id="CHEBI:29105"/>
        <note>catalytic</note>
    </ligand>
</feature>
<keyword evidence="8" id="KW-1185">Reference proteome</keyword>
<proteinExistence type="predicted"/>
<dbReference type="GO" id="GO:0008270">
    <property type="term" value="F:zinc ion binding"/>
    <property type="evidence" value="ECO:0007669"/>
    <property type="project" value="UniProtKB-UniRule"/>
</dbReference>
<dbReference type="SMART" id="SM00209">
    <property type="entry name" value="TSP1"/>
    <property type="match status" value="5"/>
</dbReference>
<feature type="binding site" evidence="4">
    <location>
        <position position="217"/>
    </location>
    <ligand>
        <name>Zn(2+)</name>
        <dbReference type="ChEBI" id="CHEBI:29105"/>
        <note>catalytic</note>
    </ligand>
</feature>
<dbReference type="PANTHER" id="PTHR22906">
    <property type="entry name" value="PROPERDIN"/>
    <property type="match status" value="1"/>
</dbReference>
<dbReference type="PRINTS" id="PR00480">
    <property type="entry name" value="ASTACIN"/>
</dbReference>
<keyword evidence="4 5" id="KW-0862">Zinc</keyword>
<dbReference type="InterPro" id="IPR006026">
    <property type="entry name" value="Peptidase_Metallo"/>
</dbReference>
<name>A0AAV7KGT7_9METZ</name>
<evidence type="ECO:0000256" key="3">
    <source>
        <dbReference type="ARBA" id="ARBA00023180"/>
    </source>
</evidence>
<comment type="caution">
    <text evidence="4">Lacks conserved residue(s) required for the propagation of feature annotation.</text>
</comment>
<protein>
    <recommendedName>
        <fullName evidence="5">Metalloendopeptidase</fullName>
        <ecNumber evidence="5">3.4.24.-</ecNumber>
    </recommendedName>
</protein>
<keyword evidence="2" id="KW-1015">Disulfide bond</keyword>
<keyword evidence="5" id="KW-0378">Hydrolase</keyword>
<sequence>MFLTKTSKTIFQSATPVTKRIRSNSIQYSIYTLLILLLPTLLFHCTSASPITQEPVADISQAVLQDDSAQLNKAVDIPRINSELGLFQGDIKLSSFQQSLYEIITSRKFHPQTPLPERMIEYWPNGIIYYDTSSIKDARLLKLINMATNSLIWETQILIFIESNPTTVDYIKFTENDGCWSYLGKQGGPQEIALGSHSCRYRNVIMHQILHALGFVHEESRPDRDKNVEIDFENVADGKETYFDIVPEELALTNGTNYQYESIMHSLKKTSSKETRDGYKQTIRPLLSKNGFDNFGSINSLTLIDITRIKAIYYPHAVSQGLWTEWSHWSPCSVTCSSGLKSRTRICFKSDSTHVCPGSNFELSRCHKYACMGEVRPEWGEWGEWSLCSASCDGGRQVRVRQCEGADVCTKGKGRQYRTCGTYKCPGAWNDWTPWSACSQTCHYGKASRTRVCNGENCEGPDTKTKICNYKVLCSPAWEEWSDWTSCTNGKVTRTRRCTLPPYRCRGPHTEELECTTDIDTTEALNSSGELQTTDTWSTWSPCSTSCGPGDQTRANSCGNLGECRQMLILLAALLCIFPHILHHLFQI</sequence>
<dbReference type="InterPro" id="IPR000884">
    <property type="entry name" value="TSP1_rpt"/>
</dbReference>
<evidence type="ECO:0000313" key="8">
    <source>
        <dbReference type="Proteomes" id="UP001165289"/>
    </source>
</evidence>
<evidence type="ECO:0000259" key="6">
    <source>
        <dbReference type="PROSITE" id="PS51864"/>
    </source>
</evidence>
<reference evidence="7 8" key="1">
    <citation type="journal article" date="2023" name="BMC Biol.">
        <title>The compact genome of the sponge Oopsacas minuta (Hexactinellida) is lacking key metazoan core genes.</title>
        <authorList>
            <person name="Santini S."/>
            <person name="Schenkelaars Q."/>
            <person name="Jourda C."/>
            <person name="Duchesne M."/>
            <person name="Belahbib H."/>
            <person name="Rocher C."/>
            <person name="Selva M."/>
            <person name="Riesgo A."/>
            <person name="Vervoort M."/>
            <person name="Leys S.P."/>
            <person name="Kodjabachian L."/>
            <person name="Le Bivic A."/>
            <person name="Borchiellini C."/>
            <person name="Claverie J.M."/>
            <person name="Renard E."/>
        </authorList>
    </citation>
    <scope>NUCLEOTIDE SEQUENCE [LARGE SCALE GENOMIC DNA]</scope>
    <source>
        <strain evidence="7">SPO-2</strain>
    </source>
</reference>
<dbReference type="Gene3D" id="3.40.390.10">
    <property type="entry name" value="Collagenase (Catalytic Domain)"/>
    <property type="match status" value="1"/>
</dbReference>
<dbReference type="SMART" id="SM00235">
    <property type="entry name" value="ZnMc"/>
    <property type="match status" value="1"/>
</dbReference>
<keyword evidence="1" id="KW-0677">Repeat</keyword>
<gene>
    <name evidence="7" type="ORF">LOD99_10579</name>
</gene>